<organism evidence="1">
    <name type="scientific">uncultured Thermomicrobiales bacterium</name>
    <dbReference type="NCBI Taxonomy" id="1645740"/>
    <lineage>
        <taxon>Bacteria</taxon>
        <taxon>Pseudomonadati</taxon>
        <taxon>Thermomicrobiota</taxon>
        <taxon>Thermomicrobia</taxon>
        <taxon>Thermomicrobiales</taxon>
        <taxon>environmental samples</taxon>
    </lineage>
</organism>
<reference evidence="1" key="1">
    <citation type="submission" date="2020-02" db="EMBL/GenBank/DDBJ databases">
        <authorList>
            <person name="Meier V. D."/>
        </authorList>
    </citation>
    <scope>NUCLEOTIDE SEQUENCE</scope>
    <source>
        <strain evidence="1">AVDCRST_MAG88</strain>
    </source>
</reference>
<proteinExistence type="predicted"/>
<dbReference type="AlphaFoldDB" id="A0A6J4VPN0"/>
<gene>
    <name evidence="1" type="ORF">AVDCRST_MAG88-3472</name>
</gene>
<name>A0A6J4VPN0_9BACT</name>
<evidence type="ECO:0000313" key="1">
    <source>
        <dbReference type="EMBL" id="CAA9582154.1"/>
    </source>
</evidence>
<protein>
    <submittedName>
        <fullName evidence="1">Uncharacterized protein</fullName>
    </submittedName>
</protein>
<dbReference type="EMBL" id="CADCWM010000838">
    <property type="protein sequence ID" value="CAA9582154.1"/>
    <property type="molecule type" value="Genomic_DNA"/>
</dbReference>
<accession>A0A6J4VPN0</accession>
<sequence>MSSFFRRCDPRVGAITSLDQSVLKPGVGARRSRYNAERSGDKAG</sequence>